<keyword evidence="1" id="KW-0812">Transmembrane</keyword>
<dbReference type="AlphaFoldDB" id="A0A8J7QEB0"/>
<dbReference type="Pfam" id="PF06580">
    <property type="entry name" value="His_kinase"/>
    <property type="match status" value="1"/>
</dbReference>
<dbReference type="InterPro" id="IPR036890">
    <property type="entry name" value="HATPase_C_sf"/>
</dbReference>
<dbReference type="Gene3D" id="3.30.565.10">
    <property type="entry name" value="Histidine kinase-like ATPase, C-terminal domain"/>
    <property type="match status" value="1"/>
</dbReference>
<feature type="domain" description="Signal transduction histidine kinase internal region" evidence="2">
    <location>
        <begin position="183"/>
        <end position="262"/>
    </location>
</feature>
<keyword evidence="4" id="KW-1185">Reference proteome</keyword>
<keyword evidence="1" id="KW-0472">Membrane</keyword>
<dbReference type="InterPro" id="IPR050640">
    <property type="entry name" value="Bact_2-comp_sensor_kinase"/>
</dbReference>
<dbReference type="Proteomes" id="UP000664417">
    <property type="component" value="Unassembled WGS sequence"/>
</dbReference>
<evidence type="ECO:0000256" key="1">
    <source>
        <dbReference type="SAM" id="Phobius"/>
    </source>
</evidence>
<dbReference type="RefSeq" id="WP_207856719.1">
    <property type="nucleotide sequence ID" value="NZ_JAFREP010000002.1"/>
</dbReference>
<dbReference type="GO" id="GO:0000155">
    <property type="term" value="F:phosphorelay sensor kinase activity"/>
    <property type="evidence" value="ECO:0007669"/>
    <property type="project" value="InterPro"/>
</dbReference>
<sequence length="383" mass="43577">MEAAPRLTVTPPSRRHQAMVIAAIVCFWPLLCGVVAGNGYLRRPPQSTRTYAWLFIDQMGFYMPFLVVTLFVFFLALAQQRRGVSLKNMILVNVAASLGWMAFYSVYAIWWILWHRGADMSQFRQYFTQLHGINSLFDYSIYWYIATAVYAGVLYREAQIRARQAGDLALRTAQLEGLLVKSQLETLKARLQPHFLFNTLNSISSCFRTGENELGLSLLVKLSDLLRHALNQGERRMHPLRAELTFIDLYLDIEAVRFEDRLRIERDFQAEALPVPVPVMILQPIVENAIRHGVSQSLGPALLRLHGVVQAQQLVFAVYNDGPLLEESRMDDGREGIGLRNTVERLEHEYGNKAFFQIENWEARGVVATITLPMTKGEEGADG</sequence>
<keyword evidence="3" id="KW-0418">Kinase</keyword>
<feature type="transmembrane region" description="Helical" evidence="1">
    <location>
        <begin position="133"/>
        <end position="155"/>
    </location>
</feature>
<keyword evidence="1" id="KW-1133">Transmembrane helix</keyword>
<dbReference type="GO" id="GO:0016020">
    <property type="term" value="C:membrane"/>
    <property type="evidence" value="ECO:0007669"/>
    <property type="project" value="InterPro"/>
</dbReference>
<feature type="transmembrane region" description="Helical" evidence="1">
    <location>
        <begin position="61"/>
        <end position="78"/>
    </location>
</feature>
<dbReference type="EMBL" id="JAFREP010000002">
    <property type="protein sequence ID" value="MBO1317483.1"/>
    <property type="molecule type" value="Genomic_DNA"/>
</dbReference>
<proteinExistence type="predicted"/>
<accession>A0A8J7QEB0</accession>
<keyword evidence="3" id="KW-0808">Transferase</keyword>
<dbReference type="PANTHER" id="PTHR34220:SF7">
    <property type="entry name" value="SENSOR HISTIDINE KINASE YPDA"/>
    <property type="match status" value="1"/>
</dbReference>
<dbReference type="SUPFAM" id="SSF55874">
    <property type="entry name" value="ATPase domain of HSP90 chaperone/DNA topoisomerase II/histidine kinase"/>
    <property type="match status" value="1"/>
</dbReference>
<dbReference type="InterPro" id="IPR010559">
    <property type="entry name" value="Sig_transdc_His_kin_internal"/>
</dbReference>
<evidence type="ECO:0000313" key="4">
    <source>
        <dbReference type="Proteomes" id="UP000664417"/>
    </source>
</evidence>
<evidence type="ECO:0000259" key="2">
    <source>
        <dbReference type="Pfam" id="PF06580"/>
    </source>
</evidence>
<reference evidence="3" key="1">
    <citation type="submission" date="2021-03" db="EMBL/GenBank/DDBJ databases">
        <authorList>
            <person name="Wang G."/>
        </authorList>
    </citation>
    <scope>NUCLEOTIDE SEQUENCE</scope>
    <source>
        <strain evidence="3">KCTC 12899</strain>
    </source>
</reference>
<organism evidence="3 4">
    <name type="scientific">Acanthopleuribacter pedis</name>
    <dbReference type="NCBI Taxonomy" id="442870"/>
    <lineage>
        <taxon>Bacteria</taxon>
        <taxon>Pseudomonadati</taxon>
        <taxon>Acidobacteriota</taxon>
        <taxon>Holophagae</taxon>
        <taxon>Acanthopleuribacterales</taxon>
        <taxon>Acanthopleuribacteraceae</taxon>
        <taxon>Acanthopleuribacter</taxon>
    </lineage>
</organism>
<feature type="transmembrane region" description="Helical" evidence="1">
    <location>
        <begin position="90"/>
        <end position="113"/>
    </location>
</feature>
<dbReference type="PANTHER" id="PTHR34220">
    <property type="entry name" value="SENSOR HISTIDINE KINASE YPDA"/>
    <property type="match status" value="1"/>
</dbReference>
<feature type="transmembrane region" description="Helical" evidence="1">
    <location>
        <begin position="20"/>
        <end position="41"/>
    </location>
</feature>
<gene>
    <name evidence="3" type="ORF">J3U88_03355</name>
</gene>
<protein>
    <submittedName>
        <fullName evidence="3">Histidine kinase</fullName>
    </submittedName>
</protein>
<name>A0A8J7QEB0_9BACT</name>
<comment type="caution">
    <text evidence="3">The sequence shown here is derived from an EMBL/GenBank/DDBJ whole genome shotgun (WGS) entry which is preliminary data.</text>
</comment>
<evidence type="ECO:0000313" key="3">
    <source>
        <dbReference type="EMBL" id="MBO1317483.1"/>
    </source>
</evidence>